<protein>
    <submittedName>
        <fullName evidence="2">Uncharacterized protein</fullName>
    </submittedName>
</protein>
<feature type="region of interest" description="Disordered" evidence="1">
    <location>
        <begin position="1"/>
        <end position="40"/>
    </location>
</feature>
<dbReference type="OrthoDB" id="359847at2759"/>
<dbReference type="KEGG" id="beq:BEWA_006700"/>
<dbReference type="InterPro" id="IPR036322">
    <property type="entry name" value="WD40_repeat_dom_sf"/>
</dbReference>
<dbReference type="InterPro" id="IPR015943">
    <property type="entry name" value="WD40/YVTN_repeat-like_dom_sf"/>
</dbReference>
<proteinExistence type="predicted"/>
<dbReference type="AlphaFoldDB" id="L0B1Y8"/>
<feature type="compositionally biased region" description="Low complexity" evidence="1">
    <location>
        <begin position="18"/>
        <end position="27"/>
    </location>
</feature>
<evidence type="ECO:0000256" key="1">
    <source>
        <dbReference type="SAM" id="MobiDB-lite"/>
    </source>
</evidence>
<keyword evidence="3" id="KW-1185">Reference proteome</keyword>
<accession>L0B1Y8</accession>
<dbReference type="EMBL" id="CP001670">
    <property type="protein sequence ID" value="AFZ81261.1"/>
    <property type="molecule type" value="Genomic_DNA"/>
</dbReference>
<reference evidence="2 3" key="1">
    <citation type="journal article" date="2012" name="BMC Genomics">
        <title>Comparative genomic analysis and phylogenetic position of Theileria equi.</title>
        <authorList>
            <person name="Kappmeyer L.S."/>
            <person name="Thiagarajan M."/>
            <person name="Herndon D.R."/>
            <person name="Ramsay J.D."/>
            <person name="Caler E."/>
            <person name="Djikeng A."/>
            <person name="Gillespie J.J."/>
            <person name="Lau A.O."/>
            <person name="Roalson E.H."/>
            <person name="Silva J.C."/>
            <person name="Silva M.G."/>
            <person name="Suarez C.E."/>
            <person name="Ueti M.W."/>
            <person name="Nene V.M."/>
            <person name="Mealey R.H."/>
            <person name="Knowles D.P."/>
            <person name="Brayton K.A."/>
        </authorList>
    </citation>
    <scope>NUCLEOTIDE SEQUENCE [LARGE SCALE GENOMIC DNA]</scope>
    <source>
        <strain evidence="2 3">WA</strain>
    </source>
</reference>
<dbReference type="eggNOG" id="ENOG502STUV">
    <property type="taxonomic scope" value="Eukaryota"/>
</dbReference>
<organism evidence="2 3">
    <name type="scientific">Theileria equi strain WA</name>
    <dbReference type="NCBI Taxonomy" id="1537102"/>
    <lineage>
        <taxon>Eukaryota</taxon>
        <taxon>Sar</taxon>
        <taxon>Alveolata</taxon>
        <taxon>Apicomplexa</taxon>
        <taxon>Aconoidasida</taxon>
        <taxon>Piroplasmida</taxon>
        <taxon>Theileriidae</taxon>
        <taxon>Theileria</taxon>
    </lineage>
</organism>
<evidence type="ECO:0000313" key="3">
    <source>
        <dbReference type="Proteomes" id="UP000031512"/>
    </source>
</evidence>
<dbReference type="RefSeq" id="XP_004830927.1">
    <property type="nucleotide sequence ID" value="XM_004830870.1"/>
</dbReference>
<dbReference type="GeneID" id="15805508"/>
<dbReference type="SUPFAM" id="SSF50978">
    <property type="entry name" value="WD40 repeat-like"/>
    <property type="match status" value="1"/>
</dbReference>
<dbReference type="Proteomes" id="UP000031512">
    <property type="component" value="Chromosome 3"/>
</dbReference>
<dbReference type="Gene3D" id="2.130.10.10">
    <property type="entry name" value="YVTN repeat-like/Quinoprotein amine dehydrogenase"/>
    <property type="match status" value="1"/>
</dbReference>
<evidence type="ECO:0000313" key="2">
    <source>
        <dbReference type="EMBL" id="AFZ81261.1"/>
    </source>
</evidence>
<gene>
    <name evidence="2" type="ORF">BEWA_006700</name>
</gene>
<name>L0B1Y8_THEEQ</name>
<dbReference type="VEuPathDB" id="PiroplasmaDB:BEWA_006700"/>
<sequence>MAHEGASSVSGTHRESSSGRSRTPRTSGRGRKKESAKTVLRNTVGRLDSEAFARRSKYLRGIFLDPQKRHSYEWTLLEKKVLLLDWYHNPSYYENWKPAETEDMTNRFFSNLIYNYSHLSMVNIGPSVIFCRLINEFVHIDAPYQCVVMILRYVDQYGISRDELKIGMIWRGCEMEEMINGQTTQIYTPTKSDDYQCIYDGISYNIFSYTTDPFEKLGPCEKCTRADVHEKTTLATPKIVFSEPAVSMEVTSTRLNGTRNYLVAVKMKSYIVRVYNITDLITTTVKIAKTWDSARKIHVKTFNEKKNKISKDEIICTGCLLEESDLKMLESLRSEASSYQSAFKPIECLGLDFEAVHSKSIAIKRETLQSGLKFFHTSIISEKIVIPTFVAAVGSTNACVWELGNILNTKAREPLLEMRFPSDSFPTDISSSLGITQDLTTLEGHKWIHKHKIYTTDDNGFLRLWTFDSSACEAELKLDSNSLLSLDVNKKYPHLIAIGGDSGKVKIYNLLRQCMSTKGGSDNEYLRFSVIPSHLPNVVYEYLNWYHPVMKVRWINDIFVSAQYSEPLYTKESTNSSTFAIWNVSKDIFDKEDAFLCNKYWSQGMESRNNTWHLASRLICLYGGHFGSLGGVLSSDCNWTDEFGLVAISSDNTGQLHWYKPGIWTWGDYDDPLCIARIKGNVEFHKNILDIVSREHKTLQKRNDYESHSYEYSTGTHSSSNFRKTKSSFTEYLNNAEIQLTLLEQNKTLANDFNSLPIWCRKTLKLSADEEKYMKLIQKSVREREMTEHTLLDTPISRPAIDTA</sequence>